<dbReference type="InterPro" id="IPR000866">
    <property type="entry name" value="AhpC/TSA"/>
</dbReference>
<organism evidence="4 5">
    <name type="scientific">Stenotrophomonas koreensis</name>
    <dbReference type="NCBI Taxonomy" id="266128"/>
    <lineage>
        <taxon>Bacteria</taxon>
        <taxon>Pseudomonadati</taxon>
        <taxon>Pseudomonadota</taxon>
        <taxon>Gammaproteobacteria</taxon>
        <taxon>Lysobacterales</taxon>
        <taxon>Lysobacteraceae</taxon>
        <taxon>Stenotrophomonas</taxon>
    </lineage>
</organism>
<evidence type="ECO:0000256" key="1">
    <source>
        <dbReference type="ARBA" id="ARBA00023284"/>
    </source>
</evidence>
<evidence type="ECO:0000259" key="3">
    <source>
        <dbReference type="PROSITE" id="PS51352"/>
    </source>
</evidence>
<keyword evidence="2" id="KW-0472">Membrane</keyword>
<accession>A0A7W3UXH2</accession>
<dbReference type="InterPro" id="IPR001640">
    <property type="entry name" value="Lgt"/>
</dbReference>
<dbReference type="InterPro" id="IPR036249">
    <property type="entry name" value="Thioredoxin-like_sf"/>
</dbReference>
<dbReference type="Pfam" id="PF01790">
    <property type="entry name" value="LGT"/>
    <property type="match status" value="1"/>
</dbReference>
<dbReference type="RefSeq" id="WP_182621103.1">
    <property type="nucleotide sequence ID" value="NZ_JACIUV010000001.1"/>
</dbReference>
<keyword evidence="2" id="KW-1133">Transmembrane helix</keyword>
<dbReference type="InterPro" id="IPR017937">
    <property type="entry name" value="Thioredoxin_CS"/>
</dbReference>
<evidence type="ECO:0000256" key="2">
    <source>
        <dbReference type="SAM" id="Phobius"/>
    </source>
</evidence>
<dbReference type="EMBL" id="JACIUV010000001">
    <property type="protein sequence ID" value="MBB1115660.1"/>
    <property type="molecule type" value="Genomic_DNA"/>
</dbReference>
<feature type="transmembrane region" description="Helical" evidence="2">
    <location>
        <begin position="81"/>
        <end position="98"/>
    </location>
</feature>
<dbReference type="AlphaFoldDB" id="A0A7W3UXH2"/>
<feature type="transmembrane region" description="Helical" evidence="2">
    <location>
        <begin position="110"/>
        <end position="127"/>
    </location>
</feature>
<evidence type="ECO:0000313" key="4">
    <source>
        <dbReference type="EMBL" id="MBB1115660.1"/>
    </source>
</evidence>
<dbReference type="InterPro" id="IPR050553">
    <property type="entry name" value="Thioredoxin_ResA/DsbE_sf"/>
</dbReference>
<comment type="caution">
    <text evidence="4">The sequence shown here is derived from an EMBL/GenBank/DDBJ whole genome shotgun (WGS) entry which is preliminary data.</text>
</comment>
<dbReference type="SUPFAM" id="SSF52833">
    <property type="entry name" value="Thioredoxin-like"/>
    <property type="match status" value="1"/>
</dbReference>
<keyword evidence="2" id="KW-0812">Transmembrane</keyword>
<feature type="transmembrane region" description="Helical" evidence="2">
    <location>
        <begin position="41"/>
        <end position="61"/>
    </location>
</feature>
<proteinExistence type="predicted"/>
<dbReference type="GO" id="GO:0015036">
    <property type="term" value="F:disulfide oxidoreductase activity"/>
    <property type="evidence" value="ECO:0007669"/>
    <property type="project" value="UniProtKB-ARBA"/>
</dbReference>
<feature type="domain" description="Thioredoxin" evidence="3">
    <location>
        <begin position="132"/>
        <end position="269"/>
    </location>
</feature>
<gene>
    <name evidence="4" type="ORF">H4O09_01085</name>
</gene>
<protein>
    <submittedName>
        <fullName evidence="4">TlpA family protein disulfide reductase</fullName>
    </submittedName>
</protein>
<dbReference type="PROSITE" id="PS51352">
    <property type="entry name" value="THIOREDOXIN_2"/>
    <property type="match status" value="1"/>
</dbReference>
<dbReference type="PANTHER" id="PTHR42852">
    <property type="entry name" value="THIOL:DISULFIDE INTERCHANGE PROTEIN DSBE"/>
    <property type="match status" value="1"/>
</dbReference>
<dbReference type="GO" id="GO:0005886">
    <property type="term" value="C:plasma membrane"/>
    <property type="evidence" value="ECO:0007669"/>
    <property type="project" value="InterPro"/>
</dbReference>
<dbReference type="PANTHER" id="PTHR42852:SF13">
    <property type="entry name" value="PROTEIN DIPZ"/>
    <property type="match status" value="1"/>
</dbReference>
<dbReference type="GO" id="GO:0008961">
    <property type="term" value="F:phosphatidylglycerol-prolipoprotein diacylglyceryl transferase activity"/>
    <property type="evidence" value="ECO:0007669"/>
    <property type="project" value="InterPro"/>
</dbReference>
<feature type="transmembrane region" description="Helical" evidence="2">
    <location>
        <begin position="6"/>
        <end position="29"/>
    </location>
</feature>
<dbReference type="CDD" id="cd02966">
    <property type="entry name" value="TlpA_like_family"/>
    <property type="match status" value="1"/>
</dbReference>
<sequence>MTGIGPFPLHVLLVLLSGLLAWGVTRLWARRSPEAGTAARASSLLIDALLVGLLAARLAYIAQWWPQYSTAPRAMLALGDGGYSLWAGLLAALGWSLWRCRQQPTLRRPVLAGLLAGVACWLAINAGRDWLQGRAPALPALTVTDLAGQPQRLASDDGRPLVLNLWATWCPPCRREMPVLARAQQQFPRVRVVLLNQGESASDIQAYLQQQGLALEEVLLDPDSQAMTHTGTRGLPSTFFYDANGRLRAAHMGELTDASLMDAIGKHFQQKPTPPGTPVDH</sequence>
<dbReference type="GO" id="GO:0016209">
    <property type="term" value="F:antioxidant activity"/>
    <property type="evidence" value="ECO:0007669"/>
    <property type="project" value="InterPro"/>
</dbReference>
<evidence type="ECO:0000313" key="5">
    <source>
        <dbReference type="Proteomes" id="UP000550609"/>
    </source>
</evidence>
<dbReference type="InterPro" id="IPR013766">
    <property type="entry name" value="Thioredoxin_domain"/>
</dbReference>
<dbReference type="Proteomes" id="UP000550609">
    <property type="component" value="Unassembled WGS sequence"/>
</dbReference>
<name>A0A7W3UXH2_9GAMM</name>
<dbReference type="Gene3D" id="3.40.30.10">
    <property type="entry name" value="Glutaredoxin"/>
    <property type="match status" value="1"/>
</dbReference>
<dbReference type="PROSITE" id="PS00194">
    <property type="entry name" value="THIOREDOXIN_1"/>
    <property type="match status" value="1"/>
</dbReference>
<keyword evidence="1" id="KW-0676">Redox-active center</keyword>
<dbReference type="GO" id="GO:0042158">
    <property type="term" value="P:lipoprotein biosynthetic process"/>
    <property type="evidence" value="ECO:0007669"/>
    <property type="project" value="InterPro"/>
</dbReference>
<reference evidence="4 5" key="1">
    <citation type="submission" date="2020-08" db="EMBL/GenBank/DDBJ databases">
        <title>Stenotrophomonas sp. W1S232.</title>
        <authorList>
            <person name="Deng Y."/>
        </authorList>
    </citation>
    <scope>NUCLEOTIDE SEQUENCE [LARGE SCALE GENOMIC DNA]</scope>
    <source>
        <strain evidence="4 5">W1S232</strain>
    </source>
</reference>
<dbReference type="Pfam" id="PF00578">
    <property type="entry name" value="AhpC-TSA"/>
    <property type="match status" value="1"/>
</dbReference>